<evidence type="ECO:0000313" key="3">
    <source>
        <dbReference type="Proteomes" id="UP000195880"/>
    </source>
</evidence>
<dbReference type="RefSeq" id="WP_087882464.1">
    <property type="nucleotide sequence ID" value="NZ_CP021748.1"/>
</dbReference>
<proteinExistence type="predicted"/>
<organism evidence="2 3">
    <name type="scientific">Streptomyces alboflavus</name>
    <dbReference type="NCBI Taxonomy" id="67267"/>
    <lineage>
        <taxon>Bacteria</taxon>
        <taxon>Bacillati</taxon>
        <taxon>Actinomycetota</taxon>
        <taxon>Actinomycetes</taxon>
        <taxon>Kitasatosporales</taxon>
        <taxon>Streptomycetaceae</taxon>
        <taxon>Streptomyces</taxon>
    </lineage>
</organism>
<protein>
    <submittedName>
        <fullName evidence="2">Uncharacterized protein</fullName>
    </submittedName>
</protein>
<dbReference type="KEGG" id="salf:SMD44_00163"/>
<accession>A0A1Z1W2X0</accession>
<feature type="compositionally biased region" description="Basic and acidic residues" evidence="1">
    <location>
        <begin position="113"/>
        <end position="124"/>
    </location>
</feature>
<dbReference type="OrthoDB" id="3692692at2"/>
<evidence type="ECO:0000256" key="1">
    <source>
        <dbReference type="SAM" id="MobiDB-lite"/>
    </source>
</evidence>
<gene>
    <name evidence="2" type="ORF">SMD44_00163</name>
</gene>
<dbReference type="Proteomes" id="UP000195880">
    <property type="component" value="Chromosome"/>
</dbReference>
<dbReference type="Pfam" id="PF19690">
    <property type="entry name" value="DUF6191"/>
    <property type="match status" value="1"/>
</dbReference>
<feature type="region of interest" description="Disordered" evidence="1">
    <location>
        <begin position="105"/>
        <end position="124"/>
    </location>
</feature>
<reference evidence="2 3" key="1">
    <citation type="submission" date="2017-05" db="EMBL/GenBank/DDBJ databases">
        <title>Streptomyces alboflavus Genome sequencing and assembly.</title>
        <authorList>
            <person name="Wang Y."/>
            <person name="Du B."/>
            <person name="Ding Y."/>
            <person name="Liu H."/>
            <person name="Hou Q."/>
            <person name="Liu K."/>
            <person name="Wang C."/>
            <person name="Yao L."/>
        </authorList>
    </citation>
    <scope>NUCLEOTIDE SEQUENCE [LARGE SCALE GENOMIC DNA]</scope>
    <source>
        <strain evidence="2 3">MDJK44</strain>
    </source>
</reference>
<name>A0A1Z1W2X0_9ACTN</name>
<dbReference type="InterPro" id="IPR045684">
    <property type="entry name" value="DUF6191"/>
</dbReference>
<dbReference type="EMBL" id="CP021748">
    <property type="protein sequence ID" value="ARX80765.1"/>
    <property type="molecule type" value="Genomic_DNA"/>
</dbReference>
<dbReference type="AlphaFoldDB" id="A0A1Z1W2X0"/>
<sequence>MTIWLLSFPAFVCQLVLFALVESVWRWFTGLGLIPWLRRRTGRSLSNTAFDEFTAVVNGNKTVEMEQRRVELLLRDDEGDGAPPRSSVDLANGTAFIVVPQGVVTPQGVDSAGADRREVREGRR</sequence>
<keyword evidence="3" id="KW-1185">Reference proteome</keyword>
<dbReference type="eggNOG" id="ENOG5032XDB">
    <property type="taxonomic scope" value="Bacteria"/>
</dbReference>
<evidence type="ECO:0000313" key="2">
    <source>
        <dbReference type="EMBL" id="ARX80765.1"/>
    </source>
</evidence>